<dbReference type="Gene3D" id="3.40.50.11720">
    <property type="entry name" value="3-Deoxy-D-manno-octulosonic-acid transferase, N-terminal domain"/>
    <property type="match status" value="1"/>
</dbReference>
<evidence type="ECO:0000256" key="1">
    <source>
        <dbReference type="ARBA" id="ARBA00003394"/>
    </source>
</evidence>
<dbReference type="InterPro" id="IPR038107">
    <property type="entry name" value="Glycos_transf_N_sf"/>
</dbReference>
<comment type="catalytic activity">
    <reaction evidence="7 8">
        <text>lipid IVA (E. coli) + CMP-3-deoxy-beta-D-manno-octulosonate = alpha-Kdo-(2-&gt;6)-lipid IVA (E. coli) + CMP + H(+)</text>
        <dbReference type="Rhea" id="RHEA:28066"/>
        <dbReference type="ChEBI" id="CHEBI:15378"/>
        <dbReference type="ChEBI" id="CHEBI:58603"/>
        <dbReference type="ChEBI" id="CHEBI:60364"/>
        <dbReference type="ChEBI" id="CHEBI:60377"/>
        <dbReference type="ChEBI" id="CHEBI:85987"/>
        <dbReference type="EC" id="2.4.99.12"/>
    </reaction>
</comment>
<dbReference type="PANTHER" id="PTHR42755:SF1">
    <property type="entry name" value="3-DEOXY-D-MANNO-OCTULOSONIC ACID TRANSFERASE, MITOCHONDRIAL-RELATED"/>
    <property type="match status" value="1"/>
</dbReference>
<dbReference type="Proteomes" id="UP001262754">
    <property type="component" value="Unassembled WGS sequence"/>
</dbReference>
<feature type="domain" description="3-deoxy-D-manno-octulosonic-acid transferase N-terminal" evidence="9">
    <location>
        <begin position="38"/>
        <end position="215"/>
    </location>
</feature>
<dbReference type="InterPro" id="IPR007507">
    <property type="entry name" value="Glycos_transf_N"/>
</dbReference>
<dbReference type="SUPFAM" id="SSF53756">
    <property type="entry name" value="UDP-Glycosyltransferase/glycogen phosphorylase"/>
    <property type="match status" value="1"/>
</dbReference>
<name>A0ABU1MX27_9CAUL</name>
<evidence type="ECO:0000256" key="6">
    <source>
        <dbReference type="ARBA" id="ARBA00031445"/>
    </source>
</evidence>
<keyword evidence="8" id="KW-1003">Cell membrane</keyword>
<evidence type="ECO:0000313" key="10">
    <source>
        <dbReference type="EMBL" id="MDR6530486.1"/>
    </source>
</evidence>
<evidence type="ECO:0000256" key="3">
    <source>
        <dbReference type="ARBA" id="ARBA00012621"/>
    </source>
</evidence>
<gene>
    <name evidence="10" type="ORF">J2800_001222</name>
</gene>
<reference evidence="10 11" key="1">
    <citation type="submission" date="2023-07" db="EMBL/GenBank/DDBJ databases">
        <title>Sorghum-associated microbial communities from plants grown in Nebraska, USA.</title>
        <authorList>
            <person name="Schachtman D."/>
        </authorList>
    </citation>
    <scope>NUCLEOTIDE SEQUENCE [LARGE SCALE GENOMIC DNA]</scope>
    <source>
        <strain evidence="10 11">DS2154</strain>
    </source>
</reference>
<dbReference type="InterPro" id="IPR039901">
    <property type="entry name" value="Kdotransferase"/>
</dbReference>
<dbReference type="EC" id="2.4.99.12" evidence="3 8"/>
<comment type="function">
    <text evidence="1 8">Involved in lipopolysaccharide (LPS) biosynthesis. Catalyzes the transfer of 3-deoxy-D-manno-octulosonate (Kdo) residue(s) from CMP-Kdo to lipid IV(A), the tetraacyldisaccharide-1,4'-bisphosphate precursor of lipid A.</text>
</comment>
<evidence type="ECO:0000256" key="2">
    <source>
        <dbReference type="ARBA" id="ARBA00004713"/>
    </source>
</evidence>
<dbReference type="RefSeq" id="WP_310030022.1">
    <property type="nucleotide sequence ID" value="NZ_JAVDRL010000003.1"/>
</dbReference>
<evidence type="ECO:0000313" key="11">
    <source>
        <dbReference type="Proteomes" id="UP001262754"/>
    </source>
</evidence>
<evidence type="ECO:0000256" key="7">
    <source>
        <dbReference type="ARBA" id="ARBA00049183"/>
    </source>
</evidence>
<keyword evidence="5 8" id="KW-0808">Transferase</keyword>
<sequence>MSLPLSLALYRAATTVLEPFAPLLLSRRAQAGKEDRARLHERLGRPRIPRPPMGPSGRLVWLHGASVGESLSILPLVERLRAERPDVAVLVSSGTVTSADLLARRLPAGAVHQFLPVDTPGGARRFLDHWRPDLAVFVESELWPNLLLTAKARGVRLALVSAKLSDKSYAGWRARPFAAFELFSGFDLILAQDGRAAERLSSLGGTVAGEADLKFGAAPLPVDAAALASLRVRLSDRPLLLAASTHPGEDERVLAAWRALPAHSDDDRPRLVIVPRHPERGPAIADMALAAGATTCLRSREPDDSAEVIVADTLGELGLWYRLADLALVAGSLVEGIGGHNPLEPARLDCPIVSGPHVENWLTAYADLRDADGVTFADASVLGARLAELLARPEVLKRQAANARAFVARRDAEARAGLDRILALLDAEARA</sequence>
<dbReference type="Pfam" id="PF04413">
    <property type="entry name" value="Glycos_transf_N"/>
    <property type="match status" value="1"/>
</dbReference>
<keyword evidence="8" id="KW-0448">Lipopolysaccharide biosynthesis</keyword>
<evidence type="ECO:0000259" key="9">
    <source>
        <dbReference type="Pfam" id="PF04413"/>
    </source>
</evidence>
<comment type="caution">
    <text evidence="10">The sequence shown here is derived from an EMBL/GenBank/DDBJ whole genome shotgun (WGS) entry which is preliminary data.</text>
</comment>
<keyword evidence="11" id="KW-1185">Reference proteome</keyword>
<comment type="subcellular location">
    <subcellularLocation>
        <location evidence="8">Cell membrane</location>
    </subcellularLocation>
</comment>
<accession>A0ABU1MX27</accession>
<dbReference type="Gene3D" id="3.40.50.2000">
    <property type="entry name" value="Glycogen Phosphorylase B"/>
    <property type="match status" value="1"/>
</dbReference>
<evidence type="ECO:0000256" key="4">
    <source>
        <dbReference type="ARBA" id="ARBA00019077"/>
    </source>
</evidence>
<keyword evidence="8" id="KW-0472">Membrane</keyword>
<evidence type="ECO:0000256" key="5">
    <source>
        <dbReference type="ARBA" id="ARBA00022679"/>
    </source>
</evidence>
<organism evidence="10 11">
    <name type="scientific">Caulobacter rhizosphaerae</name>
    <dbReference type="NCBI Taxonomy" id="2010972"/>
    <lineage>
        <taxon>Bacteria</taxon>
        <taxon>Pseudomonadati</taxon>
        <taxon>Pseudomonadota</taxon>
        <taxon>Alphaproteobacteria</taxon>
        <taxon>Caulobacterales</taxon>
        <taxon>Caulobacteraceae</taxon>
        <taxon>Caulobacter</taxon>
    </lineage>
</organism>
<dbReference type="GO" id="GO:0043842">
    <property type="term" value="F:Kdo transferase activity"/>
    <property type="evidence" value="ECO:0007669"/>
    <property type="project" value="UniProtKB-EC"/>
</dbReference>
<comment type="similarity">
    <text evidence="8">Belongs to the glycosyltransferase group 1 family.</text>
</comment>
<keyword evidence="10" id="KW-0328">Glycosyltransferase</keyword>
<dbReference type="EMBL" id="JAVDRL010000003">
    <property type="protein sequence ID" value="MDR6530486.1"/>
    <property type="molecule type" value="Genomic_DNA"/>
</dbReference>
<protein>
    <recommendedName>
        <fullName evidence="4 8">3-deoxy-D-manno-octulosonic acid transferase</fullName>
        <shortName evidence="8">Kdo transferase</shortName>
        <ecNumber evidence="3 8">2.4.99.12</ecNumber>
    </recommendedName>
    <alternativeName>
        <fullName evidence="6 8">Lipid IV(A) 3-deoxy-D-manno-octulosonic acid transferase</fullName>
    </alternativeName>
</protein>
<proteinExistence type="inferred from homology"/>
<comment type="pathway">
    <text evidence="2 8">Bacterial outer membrane biogenesis; LPS core biosynthesis.</text>
</comment>
<dbReference type="PANTHER" id="PTHR42755">
    <property type="entry name" value="3-DEOXY-MANNO-OCTULOSONATE CYTIDYLYLTRANSFERASE"/>
    <property type="match status" value="1"/>
</dbReference>
<evidence type="ECO:0000256" key="8">
    <source>
        <dbReference type="RuleBase" id="RU365103"/>
    </source>
</evidence>